<dbReference type="InterPro" id="IPR052258">
    <property type="entry name" value="Diverse_Func_Domain-Protein"/>
</dbReference>
<organism evidence="2 3">
    <name type="scientific">Anaeramoeba flamelloides</name>
    <dbReference type="NCBI Taxonomy" id="1746091"/>
    <lineage>
        <taxon>Eukaryota</taxon>
        <taxon>Metamonada</taxon>
        <taxon>Anaeramoebidae</taxon>
        <taxon>Anaeramoeba</taxon>
    </lineage>
</organism>
<dbReference type="SUPFAM" id="SSF54236">
    <property type="entry name" value="Ubiquitin-like"/>
    <property type="match status" value="1"/>
</dbReference>
<proteinExistence type="predicted"/>
<dbReference type="EMBL" id="JAOAOG010000143">
    <property type="protein sequence ID" value="KAJ6245511.1"/>
    <property type="molecule type" value="Genomic_DNA"/>
</dbReference>
<feature type="region of interest" description="Disordered" evidence="1">
    <location>
        <begin position="226"/>
        <end position="515"/>
    </location>
</feature>
<feature type="compositionally biased region" description="Low complexity" evidence="1">
    <location>
        <begin position="181"/>
        <end position="195"/>
    </location>
</feature>
<feature type="region of interest" description="Disordered" evidence="1">
    <location>
        <begin position="155"/>
        <end position="195"/>
    </location>
</feature>
<evidence type="ECO:0000313" key="3">
    <source>
        <dbReference type="Proteomes" id="UP001150062"/>
    </source>
</evidence>
<dbReference type="Gene3D" id="3.10.20.90">
    <property type="entry name" value="Phosphatidylinositol 3-kinase Catalytic Subunit, Chain A, domain 1"/>
    <property type="match status" value="3"/>
</dbReference>
<evidence type="ECO:0000313" key="2">
    <source>
        <dbReference type="EMBL" id="KAJ6245511.1"/>
    </source>
</evidence>
<evidence type="ECO:0000256" key="1">
    <source>
        <dbReference type="SAM" id="MobiDB-lite"/>
    </source>
</evidence>
<comment type="caution">
    <text evidence="2">The sequence shown here is derived from an EMBL/GenBank/DDBJ whole genome shotgun (WGS) entry which is preliminary data.</text>
</comment>
<keyword evidence="3" id="KW-1185">Reference proteome</keyword>
<feature type="compositionally biased region" description="Basic residues" evidence="1">
    <location>
        <begin position="252"/>
        <end position="263"/>
    </location>
</feature>
<accession>A0ABQ8YLJ6</accession>
<feature type="compositionally biased region" description="Basic and acidic residues" evidence="1">
    <location>
        <begin position="500"/>
        <end position="515"/>
    </location>
</feature>
<feature type="compositionally biased region" description="Gly residues" evidence="1">
    <location>
        <begin position="321"/>
        <end position="334"/>
    </location>
</feature>
<dbReference type="InterPro" id="IPR029071">
    <property type="entry name" value="Ubiquitin-like_domsf"/>
</dbReference>
<gene>
    <name evidence="2" type="ORF">M0813_19930</name>
</gene>
<dbReference type="PANTHER" id="PTHR37612">
    <property type="entry name" value="FIBROIN HEAVY CHAIN FIB-H LIKE PROTEIN"/>
    <property type="match status" value="1"/>
</dbReference>
<feature type="compositionally biased region" description="Polar residues" evidence="1">
    <location>
        <begin position="490"/>
        <end position="499"/>
    </location>
</feature>
<dbReference type="PANTHER" id="PTHR37612:SF20">
    <property type="entry name" value="PER-HEXAMER REPEAT PROTEIN 5-RELATED"/>
    <property type="match status" value="1"/>
</dbReference>
<feature type="compositionally biased region" description="Gly residues" evidence="1">
    <location>
        <begin position="347"/>
        <end position="366"/>
    </location>
</feature>
<sequence>MSTLENSPHQIILKLIENGNTCMDKLLASLEENNEKQIDEITLTLASIGTDIVDNSLLADKEMVLFCQIDPKELENNSDMATEKLAKQLVDTILDLSDQCNIIITDQTNNEAFEKVIELMELFNQQCDSLKSNVNLFLEFVKLNDDQELATNEQQKELKEETSKESETVKEQETLPEILPEPDSLPDVLPDPDSLPDILPEIGNETLPDILPEPDSLPDILPEIDSLPDILPEPDSLPDILPEPETIIQKETKKRKKRGKKSLIKSLPLPPTTTPPKKKEIEKENNNEINMNINLQQKKIDNKQVENKGSGGIKSPKISQRGGGGGGRAIGLGRGRGRGQSPKIPQRGGGGRGRAIGLGRGRGRGGVQSPKIPQRGRGRGRGGVQSPQIPRRGRGRGGVQSPQIPRRGRGRGRGQSPEIPRRGRGRGRGSLPQIPKRGGRGRGRGVLPQIPQRGGRGRGRGRGVLPQIPQRGRGRGRGQGQVRRKAPEVPNTNVSQVNETKNENNEEDGNKIDNEEKKATKKGFIYVYLEDGMHKVLPITDLQKVSDIIKMVCEKEMITNHADYALVEKDGDFDRVFHNNSNVWATLEKFRDLDYEKTKLVFKEKKNIKEKKATKKAFIYVYLRNGMHKVLPINDLQIIYDLIVLVCEKEMITNIDEYVLVEQVGEIDHVFDNNSNVWTTLQKFTDLDYEKTKIVFKDKKHIMSEGGHIVSKDFILGKVYLEDDSYKMLKIEQATTPQLLVQMICRKLLIDDHSKYTIFASDKGKRSNWKICNRNDKPIDLITNWESKRMPGKLFFDLVSKK</sequence>
<dbReference type="Pfam" id="PF21989">
    <property type="entry name" value="RA_2"/>
    <property type="match status" value="1"/>
</dbReference>
<name>A0ABQ8YLJ6_9EUKA</name>
<protein>
    <submittedName>
        <fullName evidence="2">Talin-1-like protein</fullName>
    </submittedName>
</protein>
<feature type="compositionally biased region" description="Basic and acidic residues" evidence="1">
    <location>
        <begin position="277"/>
        <end position="286"/>
    </location>
</feature>
<feature type="compositionally biased region" description="Basic and acidic residues" evidence="1">
    <location>
        <begin position="155"/>
        <end position="173"/>
    </location>
</feature>
<reference evidence="2" key="1">
    <citation type="submission" date="2022-08" db="EMBL/GenBank/DDBJ databases">
        <title>Novel sulfate-reducing endosymbionts in the free-living metamonad Anaeramoeba.</title>
        <authorList>
            <person name="Jerlstrom-Hultqvist J."/>
            <person name="Cepicka I."/>
            <person name="Gallot-Lavallee L."/>
            <person name="Salas-Leiva D."/>
            <person name="Curtis B.A."/>
            <person name="Zahonova K."/>
            <person name="Pipaliya S."/>
            <person name="Dacks J."/>
            <person name="Roger A.J."/>
        </authorList>
    </citation>
    <scope>NUCLEOTIDE SEQUENCE</scope>
    <source>
        <strain evidence="2">Schooner1</strain>
    </source>
</reference>
<dbReference type="Proteomes" id="UP001150062">
    <property type="component" value="Unassembled WGS sequence"/>
</dbReference>